<dbReference type="AlphaFoldDB" id="A0A4R2JY73"/>
<comment type="caution">
    <text evidence="2">The sequence shown here is derived from an EMBL/GenBank/DDBJ whole genome shotgun (WGS) entry which is preliminary data.</text>
</comment>
<dbReference type="Gene3D" id="1.10.1200.10">
    <property type="entry name" value="ACP-like"/>
    <property type="match status" value="1"/>
</dbReference>
<reference evidence="2 3" key="1">
    <citation type="submission" date="2019-03" db="EMBL/GenBank/DDBJ databases">
        <title>Genomic Encyclopedia of Type Strains, Phase IV (KMG-IV): sequencing the most valuable type-strain genomes for metagenomic binning, comparative biology and taxonomic classification.</title>
        <authorList>
            <person name="Goeker M."/>
        </authorList>
    </citation>
    <scope>NUCLEOTIDE SEQUENCE [LARGE SCALE GENOMIC DNA]</scope>
    <source>
        <strain evidence="2 3">DSM 45934</strain>
    </source>
</reference>
<dbReference type="Proteomes" id="UP000295680">
    <property type="component" value="Unassembled WGS sequence"/>
</dbReference>
<gene>
    <name evidence="2" type="ORF">EV192_102463</name>
</gene>
<dbReference type="OrthoDB" id="4257495at2"/>
<feature type="domain" description="Carrier" evidence="1">
    <location>
        <begin position="1"/>
        <end position="75"/>
    </location>
</feature>
<dbReference type="InterPro" id="IPR036736">
    <property type="entry name" value="ACP-like_sf"/>
</dbReference>
<evidence type="ECO:0000259" key="1">
    <source>
        <dbReference type="PROSITE" id="PS50075"/>
    </source>
</evidence>
<keyword evidence="3" id="KW-1185">Reference proteome</keyword>
<name>A0A4R2JY73_9PSEU</name>
<accession>A0A4R2JY73</accession>
<dbReference type="InterPro" id="IPR009081">
    <property type="entry name" value="PP-bd_ACP"/>
</dbReference>
<evidence type="ECO:0000313" key="3">
    <source>
        <dbReference type="Proteomes" id="UP000295680"/>
    </source>
</evidence>
<proteinExistence type="predicted"/>
<dbReference type="PROSITE" id="PS50075">
    <property type="entry name" value="CARRIER"/>
    <property type="match status" value="1"/>
</dbReference>
<dbReference type="EMBL" id="SLWS01000002">
    <property type="protein sequence ID" value="TCO62326.1"/>
    <property type="molecule type" value="Genomic_DNA"/>
</dbReference>
<dbReference type="Pfam" id="PF00550">
    <property type="entry name" value="PP-binding"/>
    <property type="match status" value="1"/>
</dbReference>
<organism evidence="2 3">
    <name type="scientific">Actinocrispum wychmicini</name>
    <dbReference type="NCBI Taxonomy" id="1213861"/>
    <lineage>
        <taxon>Bacteria</taxon>
        <taxon>Bacillati</taxon>
        <taxon>Actinomycetota</taxon>
        <taxon>Actinomycetes</taxon>
        <taxon>Pseudonocardiales</taxon>
        <taxon>Pseudonocardiaceae</taxon>
        <taxon>Actinocrispum</taxon>
    </lineage>
</organism>
<protein>
    <submittedName>
        <fullName evidence="2">Phosphopantetheine binding protein</fullName>
    </submittedName>
</protein>
<sequence length="75" mass="8491">MTSVDEFVAIVRDEIGLPVTADDIARDLAELPGWDSVHLLTLLLIMERRTGRRISMPDVLEAKTLEQIYLLAVER</sequence>
<dbReference type="SUPFAM" id="SSF47336">
    <property type="entry name" value="ACP-like"/>
    <property type="match status" value="1"/>
</dbReference>
<evidence type="ECO:0000313" key="2">
    <source>
        <dbReference type="EMBL" id="TCO62326.1"/>
    </source>
</evidence>
<dbReference type="RefSeq" id="WP_132114012.1">
    <property type="nucleotide sequence ID" value="NZ_SLWS01000002.1"/>
</dbReference>